<reference evidence="1 2" key="1">
    <citation type="submission" date="2020-03" db="EMBL/GenBank/DDBJ databases">
        <title>Whole genome shotgun sequence of Phytohabitans rumicis NBRC 108638.</title>
        <authorList>
            <person name="Komaki H."/>
            <person name="Tamura T."/>
        </authorList>
    </citation>
    <scope>NUCLEOTIDE SEQUENCE [LARGE SCALE GENOMIC DNA]</scope>
    <source>
        <strain evidence="1 2">NBRC 108638</strain>
    </source>
</reference>
<organism evidence="1 2">
    <name type="scientific">Phytohabitans rumicis</name>
    <dbReference type="NCBI Taxonomy" id="1076125"/>
    <lineage>
        <taxon>Bacteria</taxon>
        <taxon>Bacillati</taxon>
        <taxon>Actinomycetota</taxon>
        <taxon>Actinomycetes</taxon>
        <taxon>Micromonosporales</taxon>
        <taxon>Micromonosporaceae</taxon>
    </lineage>
</organism>
<proteinExistence type="predicted"/>
<gene>
    <name evidence="1" type="ORF">Prum_020420</name>
</gene>
<dbReference type="EMBL" id="BLPG01000001">
    <property type="protein sequence ID" value="GFJ88400.1"/>
    <property type="molecule type" value="Genomic_DNA"/>
</dbReference>
<dbReference type="Proteomes" id="UP000482960">
    <property type="component" value="Unassembled WGS sequence"/>
</dbReference>
<reference evidence="1 2" key="2">
    <citation type="submission" date="2020-03" db="EMBL/GenBank/DDBJ databases">
        <authorList>
            <person name="Ichikawa N."/>
            <person name="Kimura A."/>
            <person name="Kitahashi Y."/>
            <person name="Uohara A."/>
        </authorList>
    </citation>
    <scope>NUCLEOTIDE SEQUENCE [LARGE SCALE GENOMIC DNA]</scope>
    <source>
        <strain evidence="1 2">NBRC 108638</strain>
    </source>
</reference>
<dbReference type="AlphaFoldDB" id="A0A6V8KYD7"/>
<dbReference type="Gene3D" id="2.40.420.20">
    <property type="match status" value="1"/>
</dbReference>
<comment type="caution">
    <text evidence="1">The sequence shown here is derived from an EMBL/GenBank/DDBJ whole genome shotgun (WGS) entry which is preliminary data.</text>
</comment>
<accession>A0A6V8KYD7</accession>
<evidence type="ECO:0000313" key="2">
    <source>
        <dbReference type="Proteomes" id="UP000482960"/>
    </source>
</evidence>
<sequence length="85" mass="8321">MTDAKALAALDAATVDVAFTASERKDVLTVPVAALLALAEGGYGVQVVDGGSARIAAVQTGLFASGRVEVTGDGLTEGATVGMPS</sequence>
<protein>
    <submittedName>
        <fullName evidence="1">Uncharacterized protein</fullName>
    </submittedName>
</protein>
<dbReference type="RefSeq" id="WP_246277778.1">
    <property type="nucleotide sequence ID" value="NZ_BLPG01000001.1"/>
</dbReference>
<name>A0A6V8KYD7_9ACTN</name>
<evidence type="ECO:0000313" key="1">
    <source>
        <dbReference type="EMBL" id="GFJ88400.1"/>
    </source>
</evidence>
<keyword evidence="2" id="KW-1185">Reference proteome</keyword>